<proteinExistence type="predicted"/>
<protein>
    <recommendedName>
        <fullName evidence="2">PDZ domain-containing protein</fullName>
    </recommendedName>
</protein>
<sequence length="139" mass="15359">MAQVHFSVRSVMIRFSCCCPAEGAAEVTVLDAQNPGTETFSAYSVPDTTELLSGTEFCVVLSRSKECPQLGLNIKVRDGSVKVHEIRAGLVQNWNLANPERNVRVGDALLEVNQVRSPPASMVERFKEDTDFVLTFVRE</sequence>
<name>A0A7S1F0X9_NOCSC</name>
<dbReference type="AlphaFoldDB" id="A0A7S1F0X9"/>
<evidence type="ECO:0000313" key="1">
    <source>
        <dbReference type="EMBL" id="CAD8835963.1"/>
    </source>
</evidence>
<organism evidence="1">
    <name type="scientific">Noctiluca scintillans</name>
    <name type="common">Sea sparkle</name>
    <name type="synonym">Red tide dinoflagellate</name>
    <dbReference type="NCBI Taxonomy" id="2966"/>
    <lineage>
        <taxon>Eukaryota</taxon>
        <taxon>Sar</taxon>
        <taxon>Alveolata</taxon>
        <taxon>Dinophyceae</taxon>
        <taxon>Noctilucales</taxon>
        <taxon>Noctilucaceae</taxon>
        <taxon>Noctiluca</taxon>
    </lineage>
</organism>
<gene>
    <name evidence="1" type="ORF">NSCI0253_LOCUS10311</name>
</gene>
<reference evidence="1" key="1">
    <citation type="submission" date="2021-01" db="EMBL/GenBank/DDBJ databases">
        <authorList>
            <person name="Corre E."/>
            <person name="Pelletier E."/>
            <person name="Niang G."/>
            <person name="Scheremetjew M."/>
            <person name="Finn R."/>
            <person name="Kale V."/>
            <person name="Holt S."/>
            <person name="Cochrane G."/>
            <person name="Meng A."/>
            <person name="Brown T."/>
            <person name="Cohen L."/>
        </authorList>
    </citation>
    <scope>NUCLEOTIDE SEQUENCE</scope>
</reference>
<dbReference type="EMBL" id="HBFQ01014913">
    <property type="protein sequence ID" value="CAD8835963.1"/>
    <property type="molecule type" value="Transcribed_RNA"/>
</dbReference>
<evidence type="ECO:0008006" key="2">
    <source>
        <dbReference type="Google" id="ProtNLM"/>
    </source>
</evidence>
<accession>A0A7S1F0X9</accession>